<comment type="caution">
    <text evidence="10">The sequence shown here is derived from an EMBL/GenBank/DDBJ whole genome shotgun (WGS) entry which is preliminary data.</text>
</comment>
<dbReference type="Pfam" id="PF00881">
    <property type="entry name" value="Nitroreductase"/>
    <property type="match status" value="1"/>
</dbReference>
<evidence type="ECO:0000259" key="9">
    <source>
        <dbReference type="Pfam" id="PF00881"/>
    </source>
</evidence>
<dbReference type="EMBL" id="PDOE01000004">
    <property type="protein sequence ID" value="RKL67309.1"/>
    <property type="molecule type" value="Genomic_DNA"/>
</dbReference>
<feature type="domain" description="Nitroreductase" evidence="9">
    <location>
        <begin position="17"/>
        <end position="170"/>
    </location>
</feature>
<comment type="similarity">
    <text evidence="1 7">Belongs to the nitroreductase family.</text>
</comment>
<dbReference type="InterPro" id="IPR000415">
    <property type="entry name" value="Nitroreductase-like"/>
</dbReference>
<reference evidence="10 11" key="1">
    <citation type="submission" date="2017-10" db="EMBL/GenBank/DDBJ databases">
        <title>Bacillus sp. nov., a halophilic bacterium isolated from a Keqin Lake.</title>
        <authorList>
            <person name="Wang H."/>
        </authorList>
    </citation>
    <scope>NUCLEOTIDE SEQUENCE [LARGE SCALE GENOMIC DNA]</scope>
    <source>
        <strain evidence="10 11">KCTC 13187</strain>
    </source>
</reference>
<feature type="binding site" evidence="8">
    <location>
        <position position="49"/>
    </location>
    <ligand>
        <name>FMN</name>
        <dbReference type="ChEBI" id="CHEBI:58210"/>
        <note>ligand shared between dimeric partners</note>
    </ligand>
</feature>
<evidence type="ECO:0000256" key="6">
    <source>
        <dbReference type="ARBA" id="ARBA00023027"/>
    </source>
</evidence>
<evidence type="ECO:0000313" key="10">
    <source>
        <dbReference type="EMBL" id="RKL67309.1"/>
    </source>
</evidence>
<name>A0A3A9K4R0_9BACI</name>
<evidence type="ECO:0000256" key="2">
    <source>
        <dbReference type="ARBA" id="ARBA00022630"/>
    </source>
</evidence>
<organism evidence="10 11">
    <name type="scientific">Salipaludibacillus neizhouensis</name>
    <dbReference type="NCBI Taxonomy" id="885475"/>
    <lineage>
        <taxon>Bacteria</taxon>
        <taxon>Bacillati</taxon>
        <taxon>Bacillota</taxon>
        <taxon>Bacilli</taxon>
        <taxon>Bacillales</taxon>
        <taxon>Bacillaceae</taxon>
    </lineage>
</organism>
<dbReference type="EC" id="1.-.-.-" evidence="7"/>
<evidence type="ECO:0000256" key="1">
    <source>
        <dbReference type="ARBA" id="ARBA00007118"/>
    </source>
</evidence>
<keyword evidence="4 7" id="KW-0521">NADP</keyword>
<dbReference type="RefSeq" id="WP_110937203.1">
    <property type="nucleotide sequence ID" value="NZ_KZ614146.1"/>
</dbReference>
<dbReference type="OrthoDB" id="9804207at2"/>
<proteinExistence type="inferred from homology"/>
<keyword evidence="11" id="KW-1185">Reference proteome</keyword>
<dbReference type="PANTHER" id="PTHR43821">
    <property type="entry name" value="NAD(P)H NITROREDUCTASE YDJA-RELATED"/>
    <property type="match status" value="1"/>
</dbReference>
<evidence type="ECO:0000256" key="4">
    <source>
        <dbReference type="ARBA" id="ARBA00022857"/>
    </source>
</evidence>
<dbReference type="PANTHER" id="PTHR43821:SF1">
    <property type="entry name" value="NAD(P)H NITROREDUCTASE YDJA-RELATED"/>
    <property type="match status" value="1"/>
</dbReference>
<dbReference type="InterPro" id="IPR029479">
    <property type="entry name" value="Nitroreductase"/>
</dbReference>
<evidence type="ECO:0000256" key="5">
    <source>
        <dbReference type="ARBA" id="ARBA00023002"/>
    </source>
</evidence>
<dbReference type="InterPro" id="IPR052530">
    <property type="entry name" value="NAD(P)H_nitroreductase"/>
</dbReference>
<gene>
    <name evidence="10" type="ORF">CR203_12480</name>
</gene>
<dbReference type="Gene3D" id="3.40.109.10">
    <property type="entry name" value="NADH Oxidase"/>
    <property type="match status" value="1"/>
</dbReference>
<comment type="cofactor">
    <cofactor evidence="8">
        <name>FMN</name>
        <dbReference type="ChEBI" id="CHEBI:58210"/>
    </cofactor>
    <text evidence="8">Binds 1 FMN per subunit.</text>
</comment>
<dbReference type="Proteomes" id="UP000281498">
    <property type="component" value="Unassembled WGS sequence"/>
</dbReference>
<protein>
    <recommendedName>
        <fullName evidence="7">Putative NAD(P)H nitroreductase</fullName>
        <ecNumber evidence="7">1.-.-.-</ecNumber>
    </recommendedName>
</protein>
<feature type="binding site" description="in other chain" evidence="8">
    <location>
        <begin position="20"/>
        <end position="22"/>
    </location>
    <ligand>
        <name>FMN</name>
        <dbReference type="ChEBI" id="CHEBI:58210"/>
        <note>ligand shared between dimeric partners</note>
    </ligand>
</feature>
<keyword evidence="6 7" id="KW-0520">NAD</keyword>
<dbReference type="AlphaFoldDB" id="A0A3A9K4R0"/>
<keyword evidence="3 7" id="KW-0288">FMN</keyword>
<accession>A0A3A9K4R0</accession>
<dbReference type="GO" id="GO:0016491">
    <property type="term" value="F:oxidoreductase activity"/>
    <property type="evidence" value="ECO:0007669"/>
    <property type="project" value="UniProtKB-UniRule"/>
</dbReference>
<keyword evidence="2 7" id="KW-0285">Flavoprotein</keyword>
<dbReference type="SUPFAM" id="SSF55469">
    <property type="entry name" value="FMN-dependent nitroreductase-like"/>
    <property type="match status" value="1"/>
</dbReference>
<dbReference type="PIRSF" id="PIRSF000232">
    <property type="entry name" value="YdjA"/>
    <property type="match status" value="1"/>
</dbReference>
<evidence type="ECO:0000256" key="3">
    <source>
        <dbReference type="ARBA" id="ARBA00022643"/>
    </source>
</evidence>
<sequence length="194" mass="22667">MIKKPKPYQKEGIAKIIRERRTIRDLKPDPVSVDLIVDILNDAVWAPNHGLREPWRFLLFHGTGKDRFVEAVKDATSSEDREKYGNKKDDYFRNVPIHLVIIMKEDPREKQWEEDFSATSALIQNFQLLAWENDLGVVWKTNRYNKKQEFLQAVGIKDDEKIVGVLHIGYINKIPEARPRTRVEEKLTIVSQSS</sequence>
<evidence type="ECO:0000313" key="11">
    <source>
        <dbReference type="Proteomes" id="UP000281498"/>
    </source>
</evidence>
<dbReference type="CDD" id="cd02135">
    <property type="entry name" value="YdjA-like"/>
    <property type="match status" value="1"/>
</dbReference>
<feature type="binding site" description="in other chain" evidence="8">
    <location>
        <begin position="139"/>
        <end position="141"/>
    </location>
    <ligand>
        <name>FMN</name>
        <dbReference type="ChEBI" id="CHEBI:58210"/>
        <note>ligand shared between dimeric partners</note>
    </ligand>
</feature>
<dbReference type="InterPro" id="IPR026021">
    <property type="entry name" value="YdjA-like"/>
</dbReference>
<evidence type="ECO:0000256" key="7">
    <source>
        <dbReference type="PIRNR" id="PIRNR000232"/>
    </source>
</evidence>
<keyword evidence="5 7" id="KW-0560">Oxidoreductase</keyword>
<evidence type="ECO:0000256" key="8">
    <source>
        <dbReference type="PIRSR" id="PIRSR000232-1"/>
    </source>
</evidence>